<accession>A0A6A7AK79</accession>
<dbReference type="EMBL" id="MU006216">
    <property type="protein sequence ID" value="KAF2833127.1"/>
    <property type="molecule type" value="Genomic_DNA"/>
</dbReference>
<gene>
    <name evidence="3" type="ORF">CC86DRAFT_389487</name>
</gene>
<feature type="region of interest" description="Disordered" evidence="1">
    <location>
        <begin position="363"/>
        <end position="394"/>
    </location>
</feature>
<keyword evidence="2" id="KW-0812">Transmembrane</keyword>
<feature type="region of interest" description="Disordered" evidence="1">
    <location>
        <begin position="423"/>
        <end position="448"/>
    </location>
</feature>
<feature type="compositionally biased region" description="Polar residues" evidence="1">
    <location>
        <begin position="211"/>
        <end position="227"/>
    </location>
</feature>
<dbReference type="AlphaFoldDB" id="A0A6A7AK79"/>
<keyword evidence="2" id="KW-0472">Membrane</keyword>
<feature type="compositionally biased region" description="Polar residues" evidence="1">
    <location>
        <begin position="105"/>
        <end position="128"/>
    </location>
</feature>
<name>A0A6A7AK79_9PLEO</name>
<evidence type="ECO:0000256" key="1">
    <source>
        <dbReference type="SAM" id="MobiDB-lite"/>
    </source>
</evidence>
<feature type="compositionally biased region" description="Basic and acidic residues" evidence="1">
    <location>
        <begin position="436"/>
        <end position="448"/>
    </location>
</feature>
<feature type="compositionally biased region" description="Low complexity" evidence="1">
    <location>
        <begin position="136"/>
        <end position="147"/>
    </location>
</feature>
<reference evidence="3" key="1">
    <citation type="journal article" date="2020" name="Stud. Mycol.">
        <title>101 Dothideomycetes genomes: a test case for predicting lifestyles and emergence of pathogens.</title>
        <authorList>
            <person name="Haridas S."/>
            <person name="Albert R."/>
            <person name="Binder M."/>
            <person name="Bloem J."/>
            <person name="Labutti K."/>
            <person name="Salamov A."/>
            <person name="Andreopoulos B."/>
            <person name="Baker S."/>
            <person name="Barry K."/>
            <person name="Bills G."/>
            <person name="Bluhm B."/>
            <person name="Cannon C."/>
            <person name="Castanera R."/>
            <person name="Culley D."/>
            <person name="Daum C."/>
            <person name="Ezra D."/>
            <person name="Gonzalez J."/>
            <person name="Henrissat B."/>
            <person name="Kuo A."/>
            <person name="Liang C."/>
            <person name="Lipzen A."/>
            <person name="Lutzoni F."/>
            <person name="Magnuson J."/>
            <person name="Mondo S."/>
            <person name="Nolan M."/>
            <person name="Ohm R."/>
            <person name="Pangilinan J."/>
            <person name="Park H.-J."/>
            <person name="Ramirez L."/>
            <person name="Alfaro M."/>
            <person name="Sun H."/>
            <person name="Tritt A."/>
            <person name="Yoshinaga Y."/>
            <person name="Zwiers L.-H."/>
            <person name="Turgeon B."/>
            <person name="Goodwin S."/>
            <person name="Spatafora J."/>
            <person name="Crous P."/>
            <person name="Grigoriev I."/>
        </authorList>
    </citation>
    <scope>NUCLEOTIDE SEQUENCE</scope>
    <source>
        <strain evidence="3">CBS 113818</strain>
    </source>
</reference>
<dbReference type="OrthoDB" id="5426165at2759"/>
<evidence type="ECO:0000313" key="3">
    <source>
        <dbReference type="EMBL" id="KAF2833127.1"/>
    </source>
</evidence>
<feature type="compositionally biased region" description="Basic residues" evidence="1">
    <location>
        <begin position="426"/>
        <end position="435"/>
    </location>
</feature>
<feature type="region of interest" description="Disordered" evidence="1">
    <location>
        <begin position="105"/>
        <end position="233"/>
    </location>
</feature>
<keyword evidence="4" id="KW-1185">Reference proteome</keyword>
<dbReference type="PANTHER" id="PTHR40623">
    <property type="entry name" value="INTEGRAL MEMBRANE PROTEIN"/>
    <property type="match status" value="1"/>
</dbReference>
<protein>
    <submittedName>
        <fullName evidence="3">Uncharacterized protein</fullName>
    </submittedName>
</protein>
<sequence>MGFGGSGGNEFFNSWALWQKMTFVLACGIVGTIFLGLLKLWYDRNRLAKYSKVDKGKEAQTPEMLEAQPVTAVSQETKDEIPFGIRAIQSGLEVDGVWISRTNTPVGSSRNSIMSGKFPQSQNASQLELPQAVYGSSRNSSRAPSSAFDRAVSAERIPNGSRSSSPGRGQSAAAPVRCGNCNHNIPHNPSALKALESPRSGPPSGPPSPPNGTRYQSGYTSKQSSSRNSDESDYMAIQQDVRSYENAYIRPASNAPVDPRTDLDALQTHRMSHVAETGQLTPRVRKPGSSGEWASVADNQMSSINGVSYFVPQKTPSPPLPATEEEPLATYASHHTQDSYTSNQSKQGVPLMESYAPKAAFYPDTYEPRGPQHQYSYDEVPYEVNTDQNQRDSQVARKVNSGFEILKPGTFAPPTPEELELAEHRQSKKLQKKRRSSETRRSAFVESV</sequence>
<feature type="compositionally biased region" description="Pro residues" evidence="1">
    <location>
        <begin position="200"/>
        <end position="210"/>
    </location>
</feature>
<organism evidence="3 4">
    <name type="scientific">Ophiobolus disseminans</name>
    <dbReference type="NCBI Taxonomy" id="1469910"/>
    <lineage>
        <taxon>Eukaryota</taxon>
        <taxon>Fungi</taxon>
        <taxon>Dikarya</taxon>
        <taxon>Ascomycota</taxon>
        <taxon>Pezizomycotina</taxon>
        <taxon>Dothideomycetes</taxon>
        <taxon>Pleosporomycetidae</taxon>
        <taxon>Pleosporales</taxon>
        <taxon>Pleosporineae</taxon>
        <taxon>Phaeosphaeriaceae</taxon>
        <taxon>Ophiobolus</taxon>
    </lineage>
</organism>
<dbReference type="Proteomes" id="UP000799424">
    <property type="component" value="Unassembled WGS sequence"/>
</dbReference>
<keyword evidence="2" id="KW-1133">Transmembrane helix</keyword>
<feature type="transmembrane region" description="Helical" evidence="2">
    <location>
        <begin position="21"/>
        <end position="42"/>
    </location>
</feature>
<evidence type="ECO:0000256" key="2">
    <source>
        <dbReference type="SAM" id="Phobius"/>
    </source>
</evidence>
<evidence type="ECO:0000313" key="4">
    <source>
        <dbReference type="Proteomes" id="UP000799424"/>
    </source>
</evidence>
<proteinExistence type="predicted"/>
<feature type="compositionally biased region" description="Low complexity" evidence="1">
    <location>
        <begin position="156"/>
        <end position="175"/>
    </location>
</feature>
<dbReference type="PANTHER" id="PTHR40623:SF2">
    <property type="entry name" value="INTEGRAL MEMBRANE PROTEIN"/>
    <property type="match status" value="1"/>
</dbReference>